<proteinExistence type="predicted"/>
<keyword evidence="1" id="KW-0732">Signal</keyword>
<protein>
    <submittedName>
        <fullName evidence="2">DUF3465 domain-containing protein</fullName>
    </submittedName>
</protein>
<name>A0A5D8YT39_9GAMM</name>
<feature type="signal peptide" evidence="1">
    <location>
        <begin position="1"/>
        <end position="30"/>
    </location>
</feature>
<accession>A0A5D8YT39</accession>
<dbReference type="EMBL" id="VTRV01000180">
    <property type="protein sequence ID" value="TZF85112.1"/>
    <property type="molecule type" value="Genomic_DNA"/>
</dbReference>
<dbReference type="PROSITE" id="PS51257">
    <property type="entry name" value="PROKAR_LIPOPROTEIN"/>
    <property type="match status" value="1"/>
</dbReference>
<keyword evidence="3" id="KW-1185">Reference proteome</keyword>
<evidence type="ECO:0000313" key="2">
    <source>
        <dbReference type="EMBL" id="TZF85112.1"/>
    </source>
</evidence>
<dbReference type="Proteomes" id="UP000323164">
    <property type="component" value="Unassembled WGS sequence"/>
</dbReference>
<dbReference type="Pfam" id="PF11948">
    <property type="entry name" value="DUF3465"/>
    <property type="match status" value="1"/>
</dbReference>
<dbReference type="OrthoDB" id="195616at2"/>
<dbReference type="AlphaFoldDB" id="A0A5D8YT39"/>
<evidence type="ECO:0000313" key="3">
    <source>
        <dbReference type="Proteomes" id="UP000323164"/>
    </source>
</evidence>
<organism evidence="2 3">
    <name type="scientific">Cognatilysobacter lacus</name>
    <dbReference type="NCBI Taxonomy" id="1643323"/>
    <lineage>
        <taxon>Bacteria</taxon>
        <taxon>Pseudomonadati</taxon>
        <taxon>Pseudomonadota</taxon>
        <taxon>Gammaproteobacteria</taxon>
        <taxon>Lysobacterales</taxon>
        <taxon>Lysobacteraceae</taxon>
        <taxon>Cognatilysobacter</taxon>
    </lineage>
</organism>
<feature type="chain" id="PRO_5022988905" evidence="1">
    <location>
        <begin position="31"/>
        <end position="151"/>
    </location>
</feature>
<evidence type="ECO:0000256" key="1">
    <source>
        <dbReference type="SAM" id="SignalP"/>
    </source>
</evidence>
<reference evidence="2 3" key="1">
    <citation type="submission" date="2019-08" db="EMBL/GenBank/DDBJ databases">
        <title>Draft genome sequence of Lysobacter sp. UKS-15.</title>
        <authorList>
            <person name="Im W.-T."/>
        </authorList>
    </citation>
    <scope>NUCLEOTIDE SEQUENCE [LARGE SCALE GENOMIC DNA]</scope>
    <source>
        <strain evidence="2 3">UKS-15</strain>
    </source>
</reference>
<comment type="caution">
    <text evidence="2">The sequence shown here is derived from an EMBL/GenBank/DDBJ whole genome shotgun (WGS) entry which is preliminary data.</text>
</comment>
<sequence length="151" mass="15937">MPNMTLRISLVLLLPSLVACQQPASSSATATGAGVGAAQVSAPRDTITEAVRMHAHAAEVEGSGTVVRVLPDDANGSPHQRFLLALGGGTVLVAHNVELAPRLDGLAVGDTVGFRGEYVWTPKGGTLHWTHHDPHGDHPGGWLRWRGRTYE</sequence>
<dbReference type="RefSeq" id="WP_149353679.1">
    <property type="nucleotide sequence ID" value="NZ_VTRV01000180.1"/>
</dbReference>
<gene>
    <name evidence="2" type="ORF">FW784_12560</name>
</gene>
<dbReference type="InterPro" id="IPR021856">
    <property type="entry name" value="DUF3465"/>
</dbReference>